<protein>
    <submittedName>
        <fullName evidence="4">Hsp20/alpha crystallin family protein</fullName>
    </submittedName>
</protein>
<reference evidence="5" key="1">
    <citation type="journal article" date="2019" name="Int. J. Syst. Evol. Microbiol.">
        <title>The Global Catalogue of Microorganisms (GCM) 10K type strain sequencing project: providing services to taxonomists for standard genome sequencing and annotation.</title>
        <authorList>
            <consortium name="The Broad Institute Genomics Platform"/>
            <consortium name="The Broad Institute Genome Sequencing Center for Infectious Disease"/>
            <person name="Wu L."/>
            <person name="Ma J."/>
        </authorList>
    </citation>
    <scope>NUCLEOTIDE SEQUENCE [LARGE SCALE GENOMIC DNA]</scope>
    <source>
        <strain evidence="5">CCUG 55491</strain>
    </source>
</reference>
<sequence>MALPTRYNPFRQVSLLDPLVDLDDLFRGLGARSLSRGYEKTLEMHMDVHEDDKAYRINVDVPGVKKEDIDVSVEGNQVTITAEVKREQSRDKEKEVHSERFYGKASRSFSLPSDVDSGKSEARYDGGVLSLTLPKKGNSESRHLSIN</sequence>
<dbReference type="InterPro" id="IPR002068">
    <property type="entry name" value="A-crystallin/Hsp20_dom"/>
</dbReference>
<feature type="domain" description="SHSP" evidence="3">
    <location>
        <begin position="37"/>
        <end position="147"/>
    </location>
</feature>
<dbReference type="RefSeq" id="WP_386810833.1">
    <property type="nucleotide sequence ID" value="NZ_JBHTIH010000002.1"/>
</dbReference>
<evidence type="ECO:0000256" key="1">
    <source>
        <dbReference type="PROSITE-ProRule" id="PRU00285"/>
    </source>
</evidence>
<keyword evidence="5" id="KW-1185">Reference proteome</keyword>
<dbReference type="Pfam" id="PF00011">
    <property type="entry name" value="HSP20"/>
    <property type="match status" value="1"/>
</dbReference>
<organism evidence="4 5">
    <name type="scientific">Lysobacter koreensis</name>
    <dbReference type="NCBI Taxonomy" id="266122"/>
    <lineage>
        <taxon>Bacteria</taxon>
        <taxon>Pseudomonadati</taxon>
        <taxon>Pseudomonadota</taxon>
        <taxon>Gammaproteobacteria</taxon>
        <taxon>Lysobacterales</taxon>
        <taxon>Lysobacteraceae</taxon>
        <taxon>Lysobacter</taxon>
    </lineage>
</organism>
<dbReference type="SUPFAM" id="SSF49764">
    <property type="entry name" value="HSP20-like chaperones"/>
    <property type="match status" value="1"/>
</dbReference>
<dbReference type="PROSITE" id="PS01031">
    <property type="entry name" value="SHSP"/>
    <property type="match status" value="1"/>
</dbReference>
<comment type="caution">
    <text evidence="4">The sequence shown here is derived from an EMBL/GenBank/DDBJ whole genome shotgun (WGS) entry which is preliminary data.</text>
</comment>
<dbReference type="InterPro" id="IPR031107">
    <property type="entry name" value="Small_HSP"/>
</dbReference>
<name>A0ABW2YJ40_9GAMM</name>
<comment type="similarity">
    <text evidence="1 2">Belongs to the small heat shock protein (HSP20) family.</text>
</comment>
<dbReference type="InterPro" id="IPR008978">
    <property type="entry name" value="HSP20-like_chaperone"/>
</dbReference>
<gene>
    <name evidence="4" type="ORF">ACFQZQ_01045</name>
</gene>
<evidence type="ECO:0000313" key="5">
    <source>
        <dbReference type="Proteomes" id="UP001597090"/>
    </source>
</evidence>
<dbReference type="CDD" id="cd06464">
    <property type="entry name" value="ACD_sHsps-like"/>
    <property type="match status" value="1"/>
</dbReference>
<evidence type="ECO:0000259" key="3">
    <source>
        <dbReference type="PROSITE" id="PS01031"/>
    </source>
</evidence>
<dbReference type="EMBL" id="JBHTIH010000002">
    <property type="protein sequence ID" value="MFD0737876.1"/>
    <property type="molecule type" value="Genomic_DNA"/>
</dbReference>
<dbReference type="PANTHER" id="PTHR11527">
    <property type="entry name" value="HEAT-SHOCK PROTEIN 20 FAMILY MEMBER"/>
    <property type="match status" value="1"/>
</dbReference>
<evidence type="ECO:0000256" key="2">
    <source>
        <dbReference type="RuleBase" id="RU003616"/>
    </source>
</evidence>
<proteinExistence type="inferred from homology"/>
<dbReference type="Proteomes" id="UP001597090">
    <property type="component" value="Unassembled WGS sequence"/>
</dbReference>
<dbReference type="Gene3D" id="2.60.40.790">
    <property type="match status" value="1"/>
</dbReference>
<evidence type="ECO:0000313" key="4">
    <source>
        <dbReference type="EMBL" id="MFD0737876.1"/>
    </source>
</evidence>
<accession>A0ABW2YJ40</accession>